<evidence type="ECO:0000256" key="1">
    <source>
        <dbReference type="SAM" id="MobiDB-lite"/>
    </source>
</evidence>
<dbReference type="Proteomes" id="UP000653099">
    <property type="component" value="Unassembled WGS sequence"/>
</dbReference>
<gene>
    <name evidence="2" type="ORF">GCM10008995_28580</name>
</gene>
<feature type="region of interest" description="Disordered" evidence="1">
    <location>
        <begin position="1"/>
        <end position="31"/>
    </location>
</feature>
<evidence type="ECO:0000313" key="2">
    <source>
        <dbReference type="EMBL" id="GGJ16964.1"/>
    </source>
</evidence>
<dbReference type="EMBL" id="BMOC01000030">
    <property type="protein sequence ID" value="GGJ16964.1"/>
    <property type="molecule type" value="Genomic_DNA"/>
</dbReference>
<dbReference type="AlphaFoldDB" id="A0A830ELF4"/>
<name>A0A830ELF4_9EURY</name>
<keyword evidence="3" id="KW-1185">Reference proteome</keyword>
<sequence length="88" mass="9517">MGNAPSKRSASTNPTTTVEPAKPAAKKDRAKLAKSTTFDVIRETPAEGNSVNGEHLADVLDREYLDCLPVERVPLRGRLLESGDDIVQ</sequence>
<protein>
    <submittedName>
        <fullName evidence="2">Uncharacterized protein</fullName>
    </submittedName>
</protein>
<evidence type="ECO:0000313" key="3">
    <source>
        <dbReference type="Proteomes" id="UP000653099"/>
    </source>
</evidence>
<organism evidence="2 3">
    <name type="scientific">Halobellus salinus</name>
    <dbReference type="NCBI Taxonomy" id="931585"/>
    <lineage>
        <taxon>Archaea</taxon>
        <taxon>Methanobacteriati</taxon>
        <taxon>Methanobacteriota</taxon>
        <taxon>Stenosarchaea group</taxon>
        <taxon>Halobacteria</taxon>
        <taxon>Halobacteriales</taxon>
        <taxon>Haloferacaceae</taxon>
        <taxon>Halobellus</taxon>
    </lineage>
</organism>
<comment type="caution">
    <text evidence="2">The sequence shown here is derived from an EMBL/GenBank/DDBJ whole genome shotgun (WGS) entry which is preliminary data.</text>
</comment>
<proteinExistence type="predicted"/>
<reference evidence="2" key="1">
    <citation type="journal article" date="2014" name="Int. J. Syst. Evol. Microbiol.">
        <title>Complete genome sequence of Corynebacterium casei LMG S-19264T (=DSM 44701T), isolated from a smear-ripened cheese.</title>
        <authorList>
            <consortium name="US DOE Joint Genome Institute (JGI-PGF)"/>
            <person name="Walter F."/>
            <person name="Albersmeier A."/>
            <person name="Kalinowski J."/>
            <person name="Ruckert C."/>
        </authorList>
    </citation>
    <scope>NUCLEOTIDE SEQUENCE</scope>
    <source>
        <strain evidence="2">JCM 14359</strain>
    </source>
</reference>
<accession>A0A830ELF4</accession>
<feature type="compositionally biased region" description="Polar residues" evidence="1">
    <location>
        <begin position="1"/>
        <end position="18"/>
    </location>
</feature>
<reference evidence="2" key="2">
    <citation type="submission" date="2020-09" db="EMBL/GenBank/DDBJ databases">
        <authorList>
            <person name="Sun Q."/>
            <person name="Ohkuma M."/>
        </authorList>
    </citation>
    <scope>NUCLEOTIDE SEQUENCE</scope>
    <source>
        <strain evidence="2">JCM 14359</strain>
    </source>
</reference>